<dbReference type="SUPFAM" id="SSF57850">
    <property type="entry name" value="RING/U-box"/>
    <property type="match status" value="1"/>
</dbReference>
<protein>
    <recommendedName>
        <fullName evidence="2">MYM-type domain-containing protein</fullName>
    </recommendedName>
</protein>
<organism evidence="1">
    <name type="scientific">marine sediment metagenome</name>
    <dbReference type="NCBI Taxonomy" id="412755"/>
    <lineage>
        <taxon>unclassified sequences</taxon>
        <taxon>metagenomes</taxon>
        <taxon>ecological metagenomes</taxon>
    </lineage>
</organism>
<dbReference type="EMBL" id="LAZR01009110">
    <property type="protein sequence ID" value="KKM74628.1"/>
    <property type="molecule type" value="Genomic_DNA"/>
</dbReference>
<sequence>MSSTRTRIESVEWCEYCAELIPDEPHWFVLPIQGHPTQPIAFCSKQCLNRWARNKYYLCPECDEEVNYEAFTSFETLCGLRYFCSITCGKAWDAELRLDG</sequence>
<reference evidence="1" key="1">
    <citation type="journal article" date="2015" name="Nature">
        <title>Complex archaea that bridge the gap between prokaryotes and eukaryotes.</title>
        <authorList>
            <person name="Spang A."/>
            <person name="Saw J.H."/>
            <person name="Jorgensen S.L."/>
            <person name="Zaremba-Niedzwiedzka K."/>
            <person name="Martijn J."/>
            <person name="Lind A.E."/>
            <person name="van Eijk R."/>
            <person name="Schleper C."/>
            <person name="Guy L."/>
            <person name="Ettema T.J."/>
        </authorList>
    </citation>
    <scope>NUCLEOTIDE SEQUENCE</scope>
</reference>
<comment type="caution">
    <text evidence="1">The sequence shown here is derived from an EMBL/GenBank/DDBJ whole genome shotgun (WGS) entry which is preliminary data.</text>
</comment>
<dbReference type="AlphaFoldDB" id="A0A0F9JY10"/>
<proteinExistence type="predicted"/>
<accession>A0A0F9JY10</accession>
<evidence type="ECO:0000313" key="1">
    <source>
        <dbReference type="EMBL" id="KKM74628.1"/>
    </source>
</evidence>
<name>A0A0F9JY10_9ZZZZ</name>
<gene>
    <name evidence="1" type="ORF">LCGC14_1398330</name>
</gene>
<evidence type="ECO:0008006" key="2">
    <source>
        <dbReference type="Google" id="ProtNLM"/>
    </source>
</evidence>